<evidence type="ECO:0000256" key="6">
    <source>
        <dbReference type="ARBA" id="ARBA00022618"/>
    </source>
</evidence>
<dbReference type="EMBL" id="JBAMMX010000018">
    <property type="protein sequence ID" value="KAK6923331.1"/>
    <property type="molecule type" value="Genomic_DNA"/>
</dbReference>
<dbReference type="AlphaFoldDB" id="A0AAN8V472"/>
<keyword evidence="9" id="KW-0131">Cell cycle</keyword>
<proteinExistence type="inferred from homology"/>
<evidence type="ECO:0000256" key="1">
    <source>
        <dbReference type="ARBA" id="ARBA00004370"/>
    </source>
</evidence>
<evidence type="ECO:0000256" key="3">
    <source>
        <dbReference type="ARBA" id="ARBA00007155"/>
    </source>
</evidence>
<keyword evidence="7" id="KW-0446">Lipid-binding</keyword>
<dbReference type="SMART" id="SM00516">
    <property type="entry name" value="SEC14"/>
    <property type="match status" value="1"/>
</dbReference>
<dbReference type="Gene3D" id="3.40.525.10">
    <property type="entry name" value="CRAL-TRIO lipid binding domain"/>
    <property type="match status" value="1"/>
</dbReference>
<dbReference type="Proteomes" id="UP001370490">
    <property type="component" value="Unassembled WGS sequence"/>
</dbReference>
<dbReference type="PROSITE" id="PS50191">
    <property type="entry name" value="CRAL_TRIO"/>
    <property type="match status" value="1"/>
</dbReference>
<dbReference type="PANTHER" id="PTHR45932:SF17">
    <property type="entry name" value="CELLULAR RETINALDEHYDE-BINDING_TRIPLE FUNCTION DOMAIN-CONTAINING PROTEIN"/>
    <property type="match status" value="1"/>
</dbReference>
<protein>
    <submittedName>
        <fullName evidence="13">CRAL-TRIO lipid binding domain</fullName>
    </submittedName>
</protein>
<dbReference type="InterPro" id="IPR036865">
    <property type="entry name" value="CRAL-TRIO_dom_sf"/>
</dbReference>
<dbReference type="PANTHER" id="PTHR45932">
    <property type="entry name" value="PATELLIN-1"/>
    <property type="match status" value="1"/>
</dbReference>
<evidence type="ECO:0000313" key="14">
    <source>
        <dbReference type="Proteomes" id="UP001370490"/>
    </source>
</evidence>
<dbReference type="GO" id="GO:0016020">
    <property type="term" value="C:membrane"/>
    <property type="evidence" value="ECO:0007669"/>
    <property type="project" value="UniProtKB-SubCell"/>
</dbReference>
<feature type="domain" description="GOLD" evidence="12">
    <location>
        <begin position="382"/>
        <end position="482"/>
    </location>
</feature>
<comment type="subcellular location">
    <subcellularLocation>
        <location evidence="2">Cytoplasm</location>
    </subcellularLocation>
    <subcellularLocation>
        <location evidence="1">Membrane</location>
    </subcellularLocation>
</comment>
<comment type="caution">
    <text evidence="13">The sequence shown here is derived from an EMBL/GenBank/DDBJ whole genome shotgun (WGS) entry which is preliminary data.</text>
</comment>
<dbReference type="Pfam" id="PF00650">
    <property type="entry name" value="CRAL_TRIO"/>
    <property type="match status" value="1"/>
</dbReference>
<dbReference type="SUPFAM" id="SSF52087">
    <property type="entry name" value="CRAL/TRIO domain"/>
    <property type="match status" value="1"/>
</dbReference>
<dbReference type="SMART" id="SM01100">
    <property type="entry name" value="CRAL_TRIO_N"/>
    <property type="match status" value="1"/>
</dbReference>
<comment type="similarity">
    <text evidence="3">Belongs to the patellin family.</text>
</comment>
<dbReference type="GO" id="GO:0005737">
    <property type="term" value="C:cytoplasm"/>
    <property type="evidence" value="ECO:0007669"/>
    <property type="project" value="UniProtKB-SubCell"/>
</dbReference>
<keyword evidence="4" id="KW-0813">Transport</keyword>
<gene>
    <name evidence="13" type="ORF">RJ641_011635</name>
</gene>
<evidence type="ECO:0000256" key="5">
    <source>
        <dbReference type="ARBA" id="ARBA00022490"/>
    </source>
</evidence>
<evidence type="ECO:0000313" key="13">
    <source>
        <dbReference type="EMBL" id="KAK6923331.1"/>
    </source>
</evidence>
<dbReference type="Gene3D" id="2.60.120.680">
    <property type="entry name" value="GOLD domain"/>
    <property type="match status" value="1"/>
</dbReference>
<accession>A0AAN8V472</accession>
<sequence length="487" mass="55450">KKKMAETAPEVVNTDVSSQAETPMAIKETEPSQAEMPDTDAFIVESNNVSDLTESENQALKELKQLIQHALNNGDFAPHQSLAKQEPLEQPDNAEEETMSETKEVESMDLAEDDGAKTVEAIEETIVAISFSAETSTKAEIDGSCKEQVFIWGIPLLQDERSNVVLLKFLRARDFKVKDAFTMLKNTIQWRKEFGIEELYEQNLDDMEGLGKAVFMHGCSREGHPVCYNVYGQFKEKELYHKTFSDEDKRERFLKWRIQFLERSIRKLDFCPGGISTIVQVNDLKDSPGPGKWELRQATKQALHLLQDNYPEFVAKQVFINVPWWYLAVNRMISPFLSQRTKSKFVFASPSKSTETLLKYKAAEKIPVRYGGVCKDGEFSSEEAITELVVMPSAKRTVEFAVPEACVMKWEVRVVGWEVSYGAEFVPDDKDGYTVIIQKAKKITPKEEIVSNSFKLSEPGKIVFTIDNPTPRKKKLLYRYKTKACLD</sequence>
<dbReference type="InterPro" id="IPR036273">
    <property type="entry name" value="CRAL/TRIO_N_dom_sf"/>
</dbReference>
<dbReference type="InterPro" id="IPR001251">
    <property type="entry name" value="CRAL-TRIO_dom"/>
</dbReference>
<feature type="domain" description="CRAL-TRIO" evidence="11">
    <location>
        <begin position="203"/>
        <end position="378"/>
    </location>
</feature>
<dbReference type="InterPro" id="IPR009038">
    <property type="entry name" value="GOLD_dom"/>
</dbReference>
<dbReference type="InterPro" id="IPR044834">
    <property type="entry name" value="PATL"/>
</dbReference>
<dbReference type="GO" id="GO:0008289">
    <property type="term" value="F:lipid binding"/>
    <property type="evidence" value="ECO:0007669"/>
    <property type="project" value="UniProtKB-KW"/>
</dbReference>
<dbReference type="Pfam" id="PF03765">
    <property type="entry name" value="CRAL_TRIO_N"/>
    <property type="match status" value="1"/>
</dbReference>
<keyword evidence="14" id="KW-1185">Reference proteome</keyword>
<name>A0AAN8V472_9MAGN</name>
<keyword evidence="5" id="KW-0963">Cytoplasm</keyword>
<dbReference type="CDD" id="cd00170">
    <property type="entry name" value="SEC14"/>
    <property type="match status" value="1"/>
</dbReference>
<evidence type="ECO:0000256" key="10">
    <source>
        <dbReference type="SAM" id="MobiDB-lite"/>
    </source>
</evidence>
<dbReference type="SUPFAM" id="SSF46938">
    <property type="entry name" value="CRAL/TRIO N-terminal domain"/>
    <property type="match status" value="1"/>
</dbReference>
<evidence type="ECO:0000259" key="12">
    <source>
        <dbReference type="PROSITE" id="PS50866"/>
    </source>
</evidence>
<evidence type="ECO:0000256" key="8">
    <source>
        <dbReference type="ARBA" id="ARBA00023136"/>
    </source>
</evidence>
<evidence type="ECO:0000256" key="9">
    <source>
        <dbReference type="ARBA" id="ARBA00023306"/>
    </source>
</evidence>
<evidence type="ECO:0000256" key="2">
    <source>
        <dbReference type="ARBA" id="ARBA00004496"/>
    </source>
</evidence>
<feature type="non-terminal residue" evidence="13">
    <location>
        <position position="1"/>
    </location>
</feature>
<evidence type="ECO:0000256" key="4">
    <source>
        <dbReference type="ARBA" id="ARBA00022448"/>
    </source>
</evidence>
<dbReference type="Gene3D" id="1.10.8.20">
    <property type="entry name" value="N-terminal domain of phosphatidylinositol transfer protein sec14p"/>
    <property type="match status" value="1"/>
</dbReference>
<dbReference type="GO" id="GO:0051301">
    <property type="term" value="P:cell division"/>
    <property type="evidence" value="ECO:0007669"/>
    <property type="project" value="UniProtKB-KW"/>
</dbReference>
<dbReference type="PROSITE" id="PS50866">
    <property type="entry name" value="GOLD"/>
    <property type="match status" value="1"/>
</dbReference>
<organism evidence="13 14">
    <name type="scientific">Dillenia turbinata</name>
    <dbReference type="NCBI Taxonomy" id="194707"/>
    <lineage>
        <taxon>Eukaryota</taxon>
        <taxon>Viridiplantae</taxon>
        <taxon>Streptophyta</taxon>
        <taxon>Embryophyta</taxon>
        <taxon>Tracheophyta</taxon>
        <taxon>Spermatophyta</taxon>
        <taxon>Magnoliopsida</taxon>
        <taxon>eudicotyledons</taxon>
        <taxon>Gunneridae</taxon>
        <taxon>Pentapetalae</taxon>
        <taxon>Dilleniales</taxon>
        <taxon>Dilleniaceae</taxon>
        <taxon>Dillenia</taxon>
    </lineage>
</organism>
<feature type="region of interest" description="Disordered" evidence="10">
    <location>
        <begin position="84"/>
        <end position="111"/>
    </location>
</feature>
<dbReference type="InterPro" id="IPR056794">
    <property type="entry name" value="PATL1-6_C_GOLD"/>
</dbReference>
<dbReference type="InterPro" id="IPR011074">
    <property type="entry name" value="CRAL/TRIO_N_dom"/>
</dbReference>
<evidence type="ECO:0000256" key="7">
    <source>
        <dbReference type="ARBA" id="ARBA00023121"/>
    </source>
</evidence>
<keyword evidence="6" id="KW-0132">Cell division</keyword>
<evidence type="ECO:0000259" key="11">
    <source>
        <dbReference type="PROSITE" id="PS50191"/>
    </source>
</evidence>
<reference evidence="13 14" key="1">
    <citation type="submission" date="2023-12" db="EMBL/GenBank/DDBJ databases">
        <title>A high-quality genome assembly for Dillenia turbinata (Dilleniales).</title>
        <authorList>
            <person name="Chanderbali A."/>
        </authorList>
    </citation>
    <scope>NUCLEOTIDE SEQUENCE [LARGE SCALE GENOMIC DNA]</scope>
    <source>
        <strain evidence="13">LSX21</strain>
        <tissue evidence="13">Leaf</tissue>
    </source>
</reference>
<feature type="region of interest" description="Disordered" evidence="10">
    <location>
        <begin position="1"/>
        <end position="37"/>
    </location>
</feature>
<keyword evidence="8" id="KW-0472">Membrane</keyword>
<dbReference type="Pfam" id="PF25099">
    <property type="entry name" value="GOLD_PATL1_C"/>
    <property type="match status" value="1"/>
</dbReference>